<proteinExistence type="predicted"/>
<dbReference type="AlphaFoldDB" id="A0A6A6QFH1"/>
<dbReference type="PANTHER" id="PTHR42052">
    <property type="entry name" value="ABM DOMAIN-CONTAINING PROTEIN"/>
    <property type="match status" value="1"/>
</dbReference>
<dbReference type="PANTHER" id="PTHR42052:SF1">
    <property type="entry name" value="ABM DOMAIN-CONTAINING PROTEIN"/>
    <property type="match status" value="1"/>
</dbReference>
<sequence>MPILEVCLLRLKDGLSAYDHALLKTLSTVRSVLKTDSKFYNCIEDPSLVYILGIWPTHEAHKAFLASPEKEKVLGPQEDQLEFQWILHMELDDISLLPLDAPVMAIARLFIKGGKHIEEYNRIVSKYRATIVDGTKPYNVVDGWRSDSEPGKQEALMFSGWASIEAHRAFTAKMRGEED</sequence>
<evidence type="ECO:0000313" key="2">
    <source>
        <dbReference type="Proteomes" id="UP000799750"/>
    </source>
</evidence>
<accession>A0A6A6QFH1</accession>
<protein>
    <recommendedName>
        <fullName evidence="3">ABM domain-containing protein</fullName>
    </recommendedName>
</protein>
<dbReference type="Proteomes" id="UP000799750">
    <property type="component" value="Unassembled WGS sequence"/>
</dbReference>
<name>A0A6A6QFH1_9PEZI</name>
<dbReference type="OrthoDB" id="3542212at2759"/>
<organism evidence="1 2">
    <name type="scientific">Lophium mytilinum</name>
    <dbReference type="NCBI Taxonomy" id="390894"/>
    <lineage>
        <taxon>Eukaryota</taxon>
        <taxon>Fungi</taxon>
        <taxon>Dikarya</taxon>
        <taxon>Ascomycota</taxon>
        <taxon>Pezizomycotina</taxon>
        <taxon>Dothideomycetes</taxon>
        <taxon>Pleosporomycetidae</taxon>
        <taxon>Mytilinidiales</taxon>
        <taxon>Mytilinidiaceae</taxon>
        <taxon>Lophium</taxon>
    </lineage>
</organism>
<feature type="non-terminal residue" evidence="1">
    <location>
        <position position="179"/>
    </location>
</feature>
<keyword evidence="2" id="KW-1185">Reference proteome</keyword>
<reference evidence="1" key="1">
    <citation type="journal article" date="2020" name="Stud. Mycol.">
        <title>101 Dothideomycetes genomes: a test case for predicting lifestyles and emergence of pathogens.</title>
        <authorList>
            <person name="Haridas S."/>
            <person name="Albert R."/>
            <person name="Binder M."/>
            <person name="Bloem J."/>
            <person name="Labutti K."/>
            <person name="Salamov A."/>
            <person name="Andreopoulos B."/>
            <person name="Baker S."/>
            <person name="Barry K."/>
            <person name="Bills G."/>
            <person name="Bluhm B."/>
            <person name="Cannon C."/>
            <person name="Castanera R."/>
            <person name="Culley D."/>
            <person name="Daum C."/>
            <person name="Ezra D."/>
            <person name="Gonzalez J."/>
            <person name="Henrissat B."/>
            <person name="Kuo A."/>
            <person name="Liang C."/>
            <person name="Lipzen A."/>
            <person name="Lutzoni F."/>
            <person name="Magnuson J."/>
            <person name="Mondo S."/>
            <person name="Nolan M."/>
            <person name="Ohm R."/>
            <person name="Pangilinan J."/>
            <person name="Park H.-J."/>
            <person name="Ramirez L."/>
            <person name="Alfaro M."/>
            <person name="Sun H."/>
            <person name="Tritt A."/>
            <person name="Yoshinaga Y."/>
            <person name="Zwiers L.-H."/>
            <person name="Turgeon B."/>
            <person name="Goodwin S."/>
            <person name="Spatafora J."/>
            <person name="Crous P."/>
            <person name="Grigoriev I."/>
        </authorList>
    </citation>
    <scope>NUCLEOTIDE SEQUENCE</scope>
    <source>
        <strain evidence="1">CBS 269.34</strain>
    </source>
</reference>
<evidence type="ECO:0008006" key="3">
    <source>
        <dbReference type="Google" id="ProtNLM"/>
    </source>
</evidence>
<gene>
    <name evidence="1" type="ORF">BU16DRAFT_444298</name>
</gene>
<dbReference type="EMBL" id="MU004196">
    <property type="protein sequence ID" value="KAF2491022.1"/>
    <property type="molecule type" value="Genomic_DNA"/>
</dbReference>
<evidence type="ECO:0000313" key="1">
    <source>
        <dbReference type="EMBL" id="KAF2491022.1"/>
    </source>
</evidence>